<proteinExistence type="predicted"/>
<name>A0A974WJD1_9BACT</name>
<sequence length="83" mass="9799">MISLTDFQVLPFDKKCDFITVFADYILYREEAGTKHYLYLMKDYFVEVNYSPAEGKVLGIHAFKNIRLADAYLDHIDISDLYY</sequence>
<dbReference type="AlphaFoldDB" id="A0A974WJD1"/>
<organism evidence="1 2">
    <name type="scientific">Fulvivirga lutea</name>
    <dbReference type="NCBI Taxonomy" id="2810512"/>
    <lineage>
        <taxon>Bacteria</taxon>
        <taxon>Pseudomonadati</taxon>
        <taxon>Bacteroidota</taxon>
        <taxon>Cytophagia</taxon>
        <taxon>Cytophagales</taxon>
        <taxon>Fulvivirgaceae</taxon>
        <taxon>Fulvivirga</taxon>
    </lineage>
</organism>
<dbReference type="Proteomes" id="UP000662783">
    <property type="component" value="Chromosome"/>
</dbReference>
<evidence type="ECO:0000313" key="1">
    <source>
        <dbReference type="EMBL" id="QSE98287.1"/>
    </source>
</evidence>
<dbReference type="EMBL" id="CP070608">
    <property type="protein sequence ID" value="QSE98287.1"/>
    <property type="molecule type" value="Genomic_DNA"/>
</dbReference>
<reference evidence="1" key="1">
    <citation type="submission" date="2021-02" db="EMBL/GenBank/DDBJ databases">
        <title>Fulvivirga sp. S481 isolated from sea water.</title>
        <authorList>
            <person name="Bae S.S."/>
            <person name="Baek K."/>
        </authorList>
    </citation>
    <scope>NUCLEOTIDE SEQUENCE</scope>
    <source>
        <strain evidence="1">S481</strain>
    </source>
</reference>
<keyword evidence="2" id="KW-1185">Reference proteome</keyword>
<evidence type="ECO:0000313" key="2">
    <source>
        <dbReference type="Proteomes" id="UP000662783"/>
    </source>
</evidence>
<protein>
    <submittedName>
        <fullName evidence="1">Uncharacterized protein</fullName>
    </submittedName>
</protein>
<gene>
    <name evidence="1" type="ORF">JR347_04195</name>
</gene>
<accession>A0A974WJD1</accession>
<dbReference type="RefSeq" id="WP_205722802.1">
    <property type="nucleotide sequence ID" value="NZ_CP070608.1"/>
</dbReference>
<dbReference type="KEGG" id="fuv:JR347_04195"/>